<evidence type="ECO:0000313" key="3">
    <source>
        <dbReference type="RefSeq" id="XP_035670041.1"/>
    </source>
</evidence>
<name>A0A9J7MK92_BRAFL</name>
<organism evidence="2 3">
    <name type="scientific">Branchiostoma floridae</name>
    <name type="common">Florida lancelet</name>
    <name type="synonym">Amphioxus</name>
    <dbReference type="NCBI Taxonomy" id="7739"/>
    <lineage>
        <taxon>Eukaryota</taxon>
        <taxon>Metazoa</taxon>
        <taxon>Chordata</taxon>
        <taxon>Cephalochordata</taxon>
        <taxon>Leptocardii</taxon>
        <taxon>Amphioxiformes</taxon>
        <taxon>Branchiostomatidae</taxon>
        <taxon>Branchiostoma</taxon>
    </lineage>
</organism>
<reference evidence="2" key="1">
    <citation type="journal article" date="2020" name="Nat. Ecol. Evol.">
        <title>Deeply conserved synteny resolves early events in vertebrate evolution.</title>
        <authorList>
            <person name="Simakov O."/>
            <person name="Marletaz F."/>
            <person name="Yue J.X."/>
            <person name="O'Connell B."/>
            <person name="Jenkins J."/>
            <person name="Brandt A."/>
            <person name="Calef R."/>
            <person name="Tung C.H."/>
            <person name="Huang T.K."/>
            <person name="Schmutz J."/>
            <person name="Satoh N."/>
            <person name="Yu J.K."/>
            <person name="Putnam N.H."/>
            <person name="Green R.E."/>
            <person name="Rokhsar D.S."/>
        </authorList>
    </citation>
    <scope>NUCLEOTIDE SEQUENCE [LARGE SCALE GENOMIC DNA]</scope>
    <source>
        <strain evidence="2">S238N-H82</strain>
    </source>
</reference>
<dbReference type="Proteomes" id="UP000001554">
    <property type="component" value="Chromosome 3"/>
</dbReference>
<accession>A0A9J7MK92</accession>
<gene>
    <name evidence="3" type="primary">LOC118411670</name>
</gene>
<dbReference type="RefSeq" id="XP_035670041.1">
    <property type="nucleotide sequence ID" value="XM_035814148.1"/>
</dbReference>
<dbReference type="GeneID" id="118411670"/>
<sequence length="146" mass="16467">MSGPQALPHPRWQLLPGRESDSGARCVGPGGSRHNQFSCWRSGAATFPAQKYKTRIITDCSRRLSCHKFHSNQPHHEVSHHCDRVGCSGKRRGRSEVQAQDGCPATPLHVLRRYPCMPGYLPLCGLRRWILQPRHLLLPLNDESSK</sequence>
<reference evidence="3" key="2">
    <citation type="submission" date="2025-08" db="UniProtKB">
        <authorList>
            <consortium name="RefSeq"/>
        </authorList>
    </citation>
    <scope>IDENTIFICATION</scope>
    <source>
        <strain evidence="3">S238N-H82</strain>
        <tissue evidence="3">Testes</tissue>
    </source>
</reference>
<dbReference type="AlphaFoldDB" id="A0A9J7MK92"/>
<evidence type="ECO:0000256" key="1">
    <source>
        <dbReference type="SAM" id="MobiDB-lite"/>
    </source>
</evidence>
<evidence type="ECO:0000313" key="2">
    <source>
        <dbReference type="Proteomes" id="UP000001554"/>
    </source>
</evidence>
<proteinExistence type="predicted"/>
<feature type="region of interest" description="Disordered" evidence="1">
    <location>
        <begin position="1"/>
        <end position="31"/>
    </location>
</feature>
<protein>
    <submittedName>
        <fullName evidence="3">Uncharacterized protein LOC118411670</fullName>
    </submittedName>
</protein>
<keyword evidence="2" id="KW-1185">Reference proteome</keyword>
<dbReference type="KEGG" id="bfo:118411670"/>